<feature type="domain" description="F-box" evidence="2">
    <location>
        <begin position="40"/>
        <end position="89"/>
    </location>
</feature>
<name>S8EHD9_FOMSC</name>
<dbReference type="InParanoid" id="S8EHD9"/>
<evidence type="ECO:0000259" key="2">
    <source>
        <dbReference type="PROSITE" id="PS50181"/>
    </source>
</evidence>
<gene>
    <name evidence="3" type="ORF">FOMPIDRAFT_1057887</name>
</gene>
<protein>
    <recommendedName>
        <fullName evidence="2">F-box domain-containing protein</fullName>
    </recommendedName>
</protein>
<keyword evidence="4" id="KW-1185">Reference proteome</keyword>
<dbReference type="AlphaFoldDB" id="S8EHD9"/>
<dbReference type="SMART" id="SM00256">
    <property type="entry name" value="FBOX"/>
    <property type="match status" value="1"/>
</dbReference>
<dbReference type="SUPFAM" id="SSF81383">
    <property type="entry name" value="F-box domain"/>
    <property type="match status" value="1"/>
</dbReference>
<dbReference type="InterPro" id="IPR001810">
    <property type="entry name" value="F-box_dom"/>
</dbReference>
<dbReference type="Pfam" id="PF00646">
    <property type="entry name" value="F-box"/>
    <property type="match status" value="1"/>
</dbReference>
<sequence length="660" mass="76196">MPPRKKVELDSKSNDATVPPKVAPQKEGGRRNLRGKRGGLKDMPSMPLDILMEILCLLEPRDLLNLARTTKPFRKLLMNRSSASMWKAARSNVEDLPDCPAHLSEPAYANLAFFPYCHNCLKPNVQTVLWEFGKRYCPSCLKANTESSKDWRYSGAYSWASCLSYLAIFSKVRVNGRNELYHRPELDRIRPFRERLRNDSAGWQKFTQEQRQRVGAVSDHAALCHAWSKKRAANRSAELQDVREQRLATIVSKLRELGWGDELDRIAPRGYEPLCDHPHVKLSKPLATRGWLNIKDDVVAQMKEIKQKRLREERSKIIYQRLTLFRTAVTAARSAPPKRTAADEYKPKCRDLAMMPEVRRLIEVPNDAVVSEESLYEAIVPMLPALEARWERECKADLLRALRDDHVEAQDGVDILDLAVAVFQCRDCRQYLHHPSVIIHECETLPLLCSSTEFQYADYFKCVFEACGYIMPWSVSRYRVACKLDRVRALVEMCGKDPKAATQKNMDDLGGKLVYDEPEFGATLMSWRRAIKYVHASLRQDLDATRWRVATEEDKAAVKAREDEQMDKDRKRRLQYGNMRCGWCDAPRQHSWHSICDLGQLKPHLSAKHGVESPTLEDGDYYLHPDDECELEPIRIKPTPYDALMHHIPWMDFDLDDFDL</sequence>
<accession>S8EHD9</accession>
<dbReference type="eggNOG" id="ENOG502SAM6">
    <property type="taxonomic scope" value="Eukaryota"/>
</dbReference>
<feature type="region of interest" description="Disordered" evidence="1">
    <location>
        <begin position="1"/>
        <end position="41"/>
    </location>
</feature>
<dbReference type="InterPro" id="IPR036047">
    <property type="entry name" value="F-box-like_dom_sf"/>
</dbReference>
<reference evidence="3 4" key="1">
    <citation type="journal article" date="2012" name="Science">
        <title>The Paleozoic origin of enzymatic lignin decomposition reconstructed from 31 fungal genomes.</title>
        <authorList>
            <person name="Floudas D."/>
            <person name="Binder M."/>
            <person name="Riley R."/>
            <person name="Barry K."/>
            <person name="Blanchette R.A."/>
            <person name="Henrissat B."/>
            <person name="Martinez A.T."/>
            <person name="Otillar R."/>
            <person name="Spatafora J.W."/>
            <person name="Yadav J.S."/>
            <person name="Aerts A."/>
            <person name="Benoit I."/>
            <person name="Boyd A."/>
            <person name="Carlson A."/>
            <person name="Copeland A."/>
            <person name="Coutinho P.M."/>
            <person name="de Vries R.P."/>
            <person name="Ferreira P."/>
            <person name="Findley K."/>
            <person name="Foster B."/>
            <person name="Gaskell J."/>
            <person name="Glotzer D."/>
            <person name="Gorecki P."/>
            <person name="Heitman J."/>
            <person name="Hesse C."/>
            <person name="Hori C."/>
            <person name="Igarashi K."/>
            <person name="Jurgens J.A."/>
            <person name="Kallen N."/>
            <person name="Kersten P."/>
            <person name="Kohler A."/>
            <person name="Kuees U."/>
            <person name="Kumar T.K.A."/>
            <person name="Kuo A."/>
            <person name="LaButti K."/>
            <person name="Larrondo L.F."/>
            <person name="Lindquist E."/>
            <person name="Ling A."/>
            <person name="Lombard V."/>
            <person name="Lucas S."/>
            <person name="Lundell T."/>
            <person name="Martin R."/>
            <person name="McLaughlin D.J."/>
            <person name="Morgenstern I."/>
            <person name="Morin E."/>
            <person name="Murat C."/>
            <person name="Nagy L.G."/>
            <person name="Nolan M."/>
            <person name="Ohm R.A."/>
            <person name="Patyshakuliyeva A."/>
            <person name="Rokas A."/>
            <person name="Ruiz-Duenas F.J."/>
            <person name="Sabat G."/>
            <person name="Salamov A."/>
            <person name="Samejima M."/>
            <person name="Schmutz J."/>
            <person name="Slot J.C."/>
            <person name="St John F."/>
            <person name="Stenlid J."/>
            <person name="Sun H."/>
            <person name="Sun S."/>
            <person name="Syed K."/>
            <person name="Tsang A."/>
            <person name="Wiebenga A."/>
            <person name="Young D."/>
            <person name="Pisabarro A."/>
            <person name="Eastwood D.C."/>
            <person name="Martin F."/>
            <person name="Cullen D."/>
            <person name="Grigoriev I.V."/>
            <person name="Hibbett D.S."/>
        </authorList>
    </citation>
    <scope>NUCLEOTIDE SEQUENCE</scope>
    <source>
        <strain evidence="4">FP-58527</strain>
    </source>
</reference>
<dbReference type="Proteomes" id="UP000015241">
    <property type="component" value="Unassembled WGS sequence"/>
</dbReference>
<evidence type="ECO:0000313" key="4">
    <source>
        <dbReference type="Proteomes" id="UP000015241"/>
    </source>
</evidence>
<dbReference type="PROSITE" id="PS50181">
    <property type="entry name" value="FBOX"/>
    <property type="match status" value="1"/>
</dbReference>
<dbReference type="HOGENOM" id="CLU_010790_2_1_1"/>
<dbReference type="CDD" id="cd09917">
    <property type="entry name" value="F-box_SF"/>
    <property type="match status" value="1"/>
</dbReference>
<organism evidence="3 4">
    <name type="scientific">Fomitopsis schrenkii</name>
    <name type="common">Brown rot fungus</name>
    <dbReference type="NCBI Taxonomy" id="2126942"/>
    <lineage>
        <taxon>Eukaryota</taxon>
        <taxon>Fungi</taxon>
        <taxon>Dikarya</taxon>
        <taxon>Basidiomycota</taxon>
        <taxon>Agaricomycotina</taxon>
        <taxon>Agaricomycetes</taxon>
        <taxon>Polyporales</taxon>
        <taxon>Fomitopsis</taxon>
    </lineage>
</organism>
<evidence type="ECO:0000313" key="3">
    <source>
        <dbReference type="EMBL" id="EPT04582.1"/>
    </source>
</evidence>
<dbReference type="STRING" id="743788.S8EHD9"/>
<proteinExistence type="predicted"/>
<evidence type="ECO:0000256" key="1">
    <source>
        <dbReference type="SAM" id="MobiDB-lite"/>
    </source>
</evidence>
<dbReference type="OrthoDB" id="2322499at2759"/>
<dbReference type="EMBL" id="KE504126">
    <property type="protein sequence ID" value="EPT04582.1"/>
    <property type="molecule type" value="Genomic_DNA"/>
</dbReference>
<feature type="compositionally biased region" description="Basic and acidic residues" evidence="1">
    <location>
        <begin position="1"/>
        <end position="13"/>
    </location>
</feature>